<comment type="function">
    <text evidence="7">Involved in DNA repair and RecF pathway recombination.</text>
</comment>
<evidence type="ECO:0000313" key="9">
    <source>
        <dbReference type="EMBL" id="KLA46129.1"/>
    </source>
</evidence>
<keyword evidence="4 7" id="KW-0233">DNA recombination</keyword>
<dbReference type="InterPro" id="IPR037278">
    <property type="entry name" value="ARFGAP/RecO"/>
</dbReference>
<comment type="similarity">
    <text evidence="1 7">Belongs to the RecO family.</text>
</comment>
<dbReference type="EMBL" id="JHAJ01000075">
    <property type="protein sequence ID" value="KLA46129.1"/>
    <property type="molecule type" value="Genomic_DNA"/>
</dbReference>
<dbReference type="Gene3D" id="1.20.1440.120">
    <property type="entry name" value="Recombination protein O, C-terminal domain"/>
    <property type="match status" value="1"/>
</dbReference>
<evidence type="ECO:0000256" key="7">
    <source>
        <dbReference type="HAMAP-Rule" id="MF_00201"/>
    </source>
</evidence>
<dbReference type="GO" id="GO:0006302">
    <property type="term" value="P:double-strand break repair"/>
    <property type="evidence" value="ECO:0007669"/>
    <property type="project" value="TreeGrafter"/>
</dbReference>
<dbReference type="HAMAP" id="MF_00201">
    <property type="entry name" value="RecO"/>
    <property type="match status" value="1"/>
</dbReference>
<dbReference type="PANTHER" id="PTHR33991">
    <property type="entry name" value="DNA REPAIR PROTEIN RECO"/>
    <property type="match status" value="1"/>
</dbReference>
<accession>A0A837IRS6</accession>
<dbReference type="InterPro" id="IPR003717">
    <property type="entry name" value="RecO"/>
</dbReference>
<evidence type="ECO:0000313" key="10">
    <source>
        <dbReference type="Proteomes" id="UP000035618"/>
    </source>
</evidence>
<evidence type="ECO:0000259" key="8">
    <source>
        <dbReference type="Pfam" id="PF11967"/>
    </source>
</evidence>
<name>A0A837IRS6_9LACO</name>
<feature type="domain" description="DNA replication/recombination mediator RecO N-terminal" evidence="8">
    <location>
        <begin position="20"/>
        <end position="93"/>
    </location>
</feature>
<dbReference type="GO" id="GO:0043590">
    <property type="term" value="C:bacterial nucleoid"/>
    <property type="evidence" value="ECO:0007669"/>
    <property type="project" value="TreeGrafter"/>
</dbReference>
<evidence type="ECO:0000256" key="4">
    <source>
        <dbReference type="ARBA" id="ARBA00023172"/>
    </source>
</evidence>
<dbReference type="Gene3D" id="2.40.50.140">
    <property type="entry name" value="Nucleic acid-binding proteins"/>
    <property type="match status" value="1"/>
</dbReference>
<evidence type="ECO:0000256" key="3">
    <source>
        <dbReference type="ARBA" id="ARBA00022763"/>
    </source>
</evidence>
<dbReference type="Pfam" id="PF02565">
    <property type="entry name" value="RecO_C"/>
    <property type="match status" value="1"/>
</dbReference>
<dbReference type="SUPFAM" id="SSF50249">
    <property type="entry name" value="Nucleic acid-binding proteins"/>
    <property type="match status" value="1"/>
</dbReference>
<dbReference type="SUPFAM" id="SSF57863">
    <property type="entry name" value="ArfGap/RecO-like zinc finger"/>
    <property type="match status" value="1"/>
</dbReference>
<evidence type="ECO:0000256" key="1">
    <source>
        <dbReference type="ARBA" id="ARBA00007452"/>
    </source>
</evidence>
<comment type="caution">
    <text evidence="9">The sequence shown here is derived from an EMBL/GenBank/DDBJ whole genome shotgun (WGS) entry which is preliminary data.</text>
</comment>
<proteinExistence type="inferred from homology"/>
<evidence type="ECO:0000256" key="6">
    <source>
        <dbReference type="ARBA" id="ARBA00033409"/>
    </source>
</evidence>
<sequence>MAPLFLKGGVIVVLHQGEEFSGIVVSKRDYKERDLLVKILTNRYGYKTFYIRGAKKRGFRLGAIILPFSHGRYLGSINDDGLSYLSTGKEIDQYQNIFNDIMLNAYASYVLGLGEAAIKDDCILASKWYRKIERALQLIDQGVNPLIIVSIMEIQMLELFGVAPEWRFCAVCGNQRSSFDYSESYGGILCKNHWHLDPNRLHLDEKTMYFLRYLSDIDLDVLKSVNLSEKTSIKIKRALDVIYDDQVGLYVPAKKFLNEMTSFDFAFEKGLDKTE</sequence>
<dbReference type="Pfam" id="PF11967">
    <property type="entry name" value="RecO_N"/>
    <property type="match status" value="1"/>
</dbReference>
<protein>
    <recommendedName>
        <fullName evidence="2 7">DNA repair protein RecO</fullName>
    </recommendedName>
    <alternativeName>
        <fullName evidence="6 7">Recombination protein O</fullName>
    </alternativeName>
</protein>
<dbReference type="PANTHER" id="PTHR33991:SF1">
    <property type="entry name" value="DNA REPAIR PROTEIN RECO"/>
    <property type="match status" value="1"/>
</dbReference>
<dbReference type="InterPro" id="IPR022572">
    <property type="entry name" value="DNA_rep/recomb_RecO_N"/>
</dbReference>
<keyword evidence="3 7" id="KW-0227">DNA damage</keyword>
<dbReference type="GO" id="GO:0006310">
    <property type="term" value="P:DNA recombination"/>
    <property type="evidence" value="ECO:0007669"/>
    <property type="project" value="UniProtKB-UniRule"/>
</dbReference>
<dbReference type="NCBIfam" id="TIGR00613">
    <property type="entry name" value="reco"/>
    <property type="match status" value="1"/>
</dbReference>
<reference evidence="9 10" key="1">
    <citation type="journal article" date="2015" name="BMC Microbiol.">
        <title>Lactobacillus ruminis strains cluster according to their mammalian gut source.</title>
        <authorList>
            <person name="O' Donnell M.M."/>
            <person name="Harris H.M."/>
            <person name="Lynch D.B."/>
            <person name="Ross R.P."/>
            <person name="O'Toole P.W."/>
        </authorList>
    </citation>
    <scope>NUCLEOTIDE SEQUENCE [LARGE SCALE GENOMIC DNA]</scope>
    <source>
        <strain evidence="9 10">ATCC 27780</strain>
    </source>
</reference>
<organism evidence="9 10">
    <name type="scientific">Ligilactobacillus ruminis</name>
    <dbReference type="NCBI Taxonomy" id="1623"/>
    <lineage>
        <taxon>Bacteria</taxon>
        <taxon>Bacillati</taxon>
        <taxon>Bacillota</taxon>
        <taxon>Bacilli</taxon>
        <taxon>Lactobacillales</taxon>
        <taxon>Lactobacillaceae</taxon>
        <taxon>Ligilactobacillus</taxon>
    </lineage>
</organism>
<dbReference type="InterPro" id="IPR012340">
    <property type="entry name" value="NA-bd_OB-fold"/>
</dbReference>
<gene>
    <name evidence="7" type="primary">recO</name>
    <name evidence="9" type="ORF">LRB_1063</name>
</gene>
<dbReference type="Proteomes" id="UP000035618">
    <property type="component" value="Unassembled WGS sequence"/>
</dbReference>
<dbReference type="InterPro" id="IPR042242">
    <property type="entry name" value="RecO_C"/>
</dbReference>
<evidence type="ECO:0000256" key="2">
    <source>
        <dbReference type="ARBA" id="ARBA00021310"/>
    </source>
</evidence>
<keyword evidence="5 7" id="KW-0234">DNA repair</keyword>
<dbReference type="AlphaFoldDB" id="A0A837IRS6"/>
<evidence type="ECO:0000256" key="5">
    <source>
        <dbReference type="ARBA" id="ARBA00023204"/>
    </source>
</evidence>